<evidence type="ECO:0000259" key="2">
    <source>
        <dbReference type="PROSITE" id="PS50054"/>
    </source>
</evidence>
<dbReference type="InterPro" id="IPR000242">
    <property type="entry name" value="PTP_cat"/>
</dbReference>
<dbReference type="InterPro" id="IPR003595">
    <property type="entry name" value="Tyr_Pase_cat"/>
</dbReference>
<dbReference type="Pfam" id="PF22784">
    <property type="entry name" value="PTP-SAK"/>
    <property type="match status" value="1"/>
</dbReference>
<dbReference type="InterPro" id="IPR057023">
    <property type="entry name" value="PTP-SAK"/>
</dbReference>
<dbReference type="InterPro" id="IPR029021">
    <property type="entry name" value="Prot-tyrosine_phosphatase-like"/>
</dbReference>
<feature type="domain" description="Tyrosine specific protein phosphatases" evidence="3">
    <location>
        <begin position="42"/>
        <end position="109"/>
    </location>
</feature>
<evidence type="ECO:0000313" key="4">
    <source>
        <dbReference type="EMBL" id="KAK9820176.1"/>
    </source>
</evidence>
<dbReference type="InterPro" id="IPR016130">
    <property type="entry name" value="Tyr_Pase_AS"/>
</dbReference>
<feature type="domain" description="Tyrosine-protein phosphatase" evidence="2">
    <location>
        <begin position="1"/>
        <end position="123"/>
    </location>
</feature>
<organism evidence="4 5">
    <name type="scientific">[Myrmecia] bisecta</name>
    <dbReference type="NCBI Taxonomy" id="41462"/>
    <lineage>
        <taxon>Eukaryota</taxon>
        <taxon>Viridiplantae</taxon>
        <taxon>Chlorophyta</taxon>
        <taxon>core chlorophytes</taxon>
        <taxon>Trebouxiophyceae</taxon>
        <taxon>Trebouxiales</taxon>
        <taxon>Trebouxiaceae</taxon>
        <taxon>Myrmecia</taxon>
    </lineage>
</organism>
<dbReference type="InterPro" id="IPR050561">
    <property type="entry name" value="PTP"/>
</dbReference>
<dbReference type="Gene3D" id="3.90.190.10">
    <property type="entry name" value="Protein tyrosine phosphatase superfamily"/>
    <property type="match status" value="1"/>
</dbReference>
<gene>
    <name evidence="4" type="ORF">WJX72_007112</name>
</gene>
<keyword evidence="5" id="KW-1185">Reference proteome</keyword>
<dbReference type="PROSITE" id="PS50054">
    <property type="entry name" value="TYR_PHOSPHATASE_DUAL"/>
    <property type="match status" value="1"/>
</dbReference>
<keyword evidence="1" id="KW-0378">Hydrolase</keyword>
<comment type="caution">
    <text evidence="4">The sequence shown here is derived from an EMBL/GenBank/DDBJ whole genome shotgun (WGS) entry which is preliminary data.</text>
</comment>
<dbReference type="EMBL" id="JALJOR010000003">
    <property type="protein sequence ID" value="KAK9820176.1"/>
    <property type="molecule type" value="Genomic_DNA"/>
</dbReference>
<evidence type="ECO:0008006" key="6">
    <source>
        <dbReference type="Google" id="ProtNLM"/>
    </source>
</evidence>
<sequence>MIGGIVSLSGNEFTPEMLQEYGIKQLDLPVRDGFTPSLSQVKQFEAFVDDVHGSSGKATVVHCLAGLGRTGTMLAAYCMLKDPSLSAGEAVQRVRALRPGSVETYRQVQFLRELQEHLNKPAAPQAHYVDE</sequence>
<reference evidence="4 5" key="1">
    <citation type="journal article" date="2024" name="Nat. Commun.">
        <title>Phylogenomics reveals the evolutionary origins of lichenization in chlorophyte algae.</title>
        <authorList>
            <person name="Puginier C."/>
            <person name="Libourel C."/>
            <person name="Otte J."/>
            <person name="Skaloud P."/>
            <person name="Haon M."/>
            <person name="Grisel S."/>
            <person name="Petersen M."/>
            <person name="Berrin J.G."/>
            <person name="Delaux P.M."/>
            <person name="Dal Grande F."/>
            <person name="Keller J."/>
        </authorList>
    </citation>
    <scope>NUCLEOTIDE SEQUENCE [LARGE SCALE GENOMIC DNA]</scope>
    <source>
        <strain evidence="4 5">SAG 2043</strain>
    </source>
</reference>
<dbReference type="SUPFAM" id="SSF52799">
    <property type="entry name" value="(Phosphotyrosine protein) phosphatases II"/>
    <property type="match status" value="1"/>
</dbReference>
<accession>A0AAW1QG20</accession>
<evidence type="ECO:0000256" key="1">
    <source>
        <dbReference type="ARBA" id="ARBA00022801"/>
    </source>
</evidence>
<protein>
    <recommendedName>
        <fullName evidence="6">Dual specificity protein phosphatase</fullName>
    </recommendedName>
</protein>
<evidence type="ECO:0000313" key="5">
    <source>
        <dbReference type="Proteomes" id="UP001489004"/>
    </source>
</evidence>
<evidence type="ECO:0000259" key="3">
    <source>
        <dbReference type="PROSITE" id="PS50056"/>
    </source>
</evidence>
<dbReference type="GO" id="GO:0004725">
    <property type="term" value="F:protein tyrosine phosphatase activity"/>
    <property type="evidence" value="ECO:0007669"/>
    <property type="project" value="InterPro"/>
</dbReference>
<proteinExistence type="predicted"/>
<dbReference type="PROSITE" id="PS00383">
    <property type="entry name" value="TYR_PHOSPHATASE_1"/>
    <property type="match status" value="1"/>
</dbReference>
<dbReference type="AlphaFoldDB" id="A0AAW1QG20"/>
<dbReference type="FunFam" id="3.90.190.10:FF:000157">
    <property type="entry name" value="Protein-tyrosine phosphatase"/>
    <property type="match status" value="1"/>
</dbReference>
<dbReference type="InterPro" id="IPR020422">
    <property type="entry name" value="TYR_PHOSPHATASE_DUAL_dom"/>
</dbReference>
<dbReference type="PRINTS" id="PR00700">
    <property type="entry name" value="PRTYPHPHTASE"/>
</dbReference>
<dbReference type="PANTHER" id="PTHR23339">
    <property type="entry name" value="TYROSINE SPECIFIC PROTEIN PHOSPHATASE AND DUAL SPECIFICITY PROTEIN PHOSPHATASE"/>
    <property type="match status" value="1"/>
</dbReference>
<dbReference type="PROSITE" id="PS50056">
    <property type="entry name" value="TYR_PHOSPHATASE_2"/>
    <property type="match status" value="1"/>
</dbReference>
<dbReference type="InterPro" id="IPR000387">
    <property type="entry name" value="Tyr_Pase_dom"/>
</dbReference>
<dbReference type="Proteomes" id="UP001489004">
    <property type="component" value="Unassembled WGS sequence"/>
</dbReference>
<dbReference type="SMART" id="SM00404">
    <property type="entry name" value="PTPc_motif"/>
    <property type="match status" value="1"/>
</dbReference>
<name>A0AAW1QG20_9CHLO</name>